<dbReference type="eggNOG" id="ENOG5032WDK">
    <property type="taxonomic scope" value="Bacteria"/>
</dbReference>
<name>K9WMG4_9CYAN</name>
<dbReference type="KEGG" id="mic:Mic7113_5968"/>
<accession>K9WMG4</accession>
<dbReference type="Proteomes" id="UP000010471">
    <property type="component" value="Chromosome"/>
</dbReference>
<dbReference type="EMBL" id="CP003630">
    <property type="protein sequence ID" value="AFZ21570.1"/>
    <property type="molecule type" value="Genomic_DNA"/>
</dbReference>
<dbReference type="HOGENOM" id="CLU_1823370_0_0_3"/>
<evidence type="ECO:0000313" key="1">
    <source>
        <dbReference type="EMBL" id="AFZ21570.1"/>
    </source>
</evidence>
<dbReference type="AlphaFoldDB" id="K9WMG4"/>
<organism evidence="1 2">
    <name type="scientific">Allocoleopsis franciscana PCC 7113</name>
    <dbReference type="NCBI Taxonomy" id="1173027"/>
    <lineage>
        <taxon>Bacteria</taxon>
        <taxon>Bacillati</taxon>
        <taxon>Cyanobacteriota</taxon>
        <taxon>Cyanophyceae</taxon>
        <taxon>Coleofasciculales</taxon>
        <taxon>Coleofasciculaceae</taxon>
        <taxon>Allocoleopsis</taxon>
        <taxon>Allocoleopsis franciscana</taxon>
    </lineage>
</organism>
<reference evidence="1 2" key="1">
    <citation type="submission" date="2012-06" db="EMBL/GenBank/DDBJ databases">
        <title>Finished chromosome of genome of Microcoleus sp. PCC 7113.</title>
        <authorList>
            <consortium name="US DOE Joint Genome Institute"/>
            <person name="Gugger M."/>
            <person name="Coursin T."/>
            <person name="Rippka R."/>
            <person name="Tandeau De Marsac N."/>
            <person name="Huntemann M."/>
            <person name="Wei C.-L."/>
            <person name="Han J."/>
            <person name="Detter J.C."/>
            <person name="Han C."/>
            <person name="Tapia R."/>
            <person name="Chen A."/>
            <person name="Kyrpides N."/>
            <person name="Mavromatis K."/>
            <person name="Markowitz V."/>
            <person name="Szeto E."/>
            <person name="Ivanova N."/>
            <person name="Pagani I."/>
            <person name="Pati A."/>
            <person name="Goodwin L."/>
            <person name="Nordberg H.P."/>
            <person name="Cantor M.N."/>
            <person name="Hua S.X."/>
            <person name="Woyke T."/>
            <person name="Kerfeld C.A."/>
        </authorList>
    </citation>
    <scope>NUCLEOTIDE SEQUENCE [LARGE SCALE GENOMIC DNA]</scope>
    <source>
        <strain evidence="1 2">PCC 7113</strain>
    </source>
</reference>
<proteinExistence type="predicted"/>
<sequence>MSRMYKLLPVVLVTTTLFMGLTERYPIATAGTCVARSSCGQQPIKFIPGQRITVEVVNLTQRVVQLQKIAGTNAVIIRPGQVLSFGRGGKTEPNFSVVVWDAIGVPLKVNILKPEARTLRIEVRSGGRPPGDRSIYLKDDGRVAVF</sequence>
<dbReference type="STRING" id="1173027.Mic7113_5968"/>
<gene>
    <name evidence="1" type="ORF">Mic7113_5968</name>
</gene>
<keyword evidence="2" id="KW-1185">Reference proteome</keyword>
<protein>
    <submittedName>
        <fullName evidence="1">Uncharacterized protein</fullName>
    </submittedName>
</protein>
<evidence type="ECO:0000313" key="2">
    <source>
        <dbReference type="Proteomes" id="UP000010471"/>
    </source>
</evidence>